<dbReference type="Proteomes" id="UP000003643">
    <property type="component" value="Unassembled WGS sequence"/>
</dbReference>
<dbReference type="AlphaFoldDB" id="D5RAZ7"/>
<comment type="caution">
    <text evidence="1">The sequence shown here is derived from an EMBL/GenBank/DDBJ whole genome shotgun (WGS) entry which is preliminary data.</text>
</comment>
<dbReference type="RefSeq" id="WP_005902139.1">
    <property type="nucleotide sequence ID" value="NZ_ADVK01000013.1"/>
</dbReference>
<dbReference type="EMBL" id="ADVK01000013">
    <property type="protein sequence ID" value="EFG96010.1"/>
    <property type="molecule type" value="Genomic_DNA"/>
</dbReference>
<evidence type="ECO:0000313" key="1">
    <source>
        <dbReference type="EMBL" id="EFG96010.1"/>
    </source>
</evidence>
<organism evidence="1 2">
    <name type="scientific">Fusobacterium nucleatum subsp. nucleatum (strain ATCC 23726 / VPI 4351)</name>
    <dbReference type="NCBI Taxonomy" id="525283"/>
    <lineage>
        <taxon>Bacteria</taxon>
        <taxon>Fusobacteriati</taxon>
        <taxon>Fusobacteriota</taxon>
        <taxon>Fusobacteriia</taxon>
        <taxon>Fusobacteriales</taxon>
        <taxon>Fusobacteriaceae</taxon>
        <taxon>Fusobacterium</taxon>
    </lineage>
</organism>
<protein>
    <submittedName>
        <fullName evidence="1">Uncharacterized protein</fullName>
    </submittedName>
</protein>
<accession>D5RAZ7</accession>
<sequence length="49" mass="5676">MKKYIENAGSCIITKSLMNGKTKLRWLFREEPINNINTGWIAFGDKDND</sequence>
<evidence type="ECO:0000313" key="2">
    <source>
        <dbReference type="Proteomes" id="UP000003643"/>
    </source>
</evidence>
<name>D5RAZ7_FUSN2</name>
<proteinExistence type="predicted"/>
<gene>
    <name evidence="1" type="ORF">HMPREF0397_0382</name>
</gene>
<reference evidence="1 2" key="1">
    <citation type="submission" date="2010-04" db="EMBL/GenBank/DDBJ databases">
        <authorList>
            <person name="Qin X."/>
            <person name="Bachman B."/>
            <person name="Battles P."/>
            <person name="Bell A."/>
            <person name="Bess C."/>
            <person name="Bickham C."/>
            <person name="Chaboub L."/>
            <person name="Chen D."/>
            <person name="Coyle M."/>
            <person name="Deiros D.R."/>
            <person name="Dinh H."/>
            <person name="Forbes L."/>
            <person name="Fowler G."/>
            <person name="Francisco L."/>
            <person name="Fu Q."/>
            <person name="Gubbala S."/>
            <person name="Hale W."/>
            <person name="Han Y."/>
            <person name="Hemphill L."/>
            <person name="Highlander S.K."/>
            <person name="Hirani K."/>
            <person name="Hogues M."/>
            <person name="Jackson L."/>
            <person name="Jakkamsetti A."/>
            <person name="Javaid M."/>
            <person name="Jiang H."/>
            <person name="Korchina V."/>
            <person name="Kovar C."/>
            <person name="Lara F."/>
            <person name="Lee S."/>
            <person name="Mata R."/>
            <person name="Mathew T."/>
            <person name="Moen C."/>
            <person name="Morales K."/>
            <person name="Munidasa M."/>
            <person name="Nazareth L."/>
            <person name="Ngo R."/>
            <person name="Nguyen L."/>
            <person name="Okwuonu G."/>
            <person name="Ongeri F."/>
            <person name="Patil S."/>
            <person name="Petrosino J."/>
            <person name="Pham C."/>
            <person name="Pham P."/>
            <person name="Pu L.-L."/>
            <person name="Puazo M."/>
            <person name="Raj R."/>
            <person name="Reid J."/>
            <person name="Rouhana J."/>
            <person name="Saada N."/>
            <person name="Shang Y."/>
            <person name="Simmons D."/>
            <person name="Thornton R."/>
            <person name="Warren J."/>
            <person name="Weissenberger G."/>
            <person name="Zhang J."/>
            <person name="Zhang L."/>
            <person name="Zhou C."/>
            <person name="Zhu D."/>
            <person name="Muzny D."/>
            <person name="Worley K."/>
            <person name="Gibbs R."/>
        </authorList>
    </citation>
    <scope>NUCLEOTIDE SEQUENCE [LARGE SCALE GENOMIC DNA]</scope>
    <source>
        <strain evidence="2">ATCC 23726 / VPI 4351</strain>
    </source>
</reference>